<keyword evidence="1" id="KW-0472">Membrane</keyword>
<name>A0AA39MI64_9AGAR</name>
<evidence type="ECO:0000313" key="4">
    <source>
        <dbReference type="Proteomes" id="UP001175226"/>
    </source>
</evidence>
<keyword evidence="1" id="KW-1133">Transmembrane helix</keyword>
<feature type="domain" description="DUF6534" evidence="2">
    <location>
        <begin position="166"/>
        <end position="251"/>
    </location>
</feature>
<evidence type="ECO:0000256" key="1">
    <source>
        <dbReference type="SAM" id="Phobius"/>
    </source>
</evidence>
<reference evidence="3" key="1">
    <citation type="submission" date="2023-06" db="EMBL/GenBank/DDBJ databases">
        <authorList>
            <consortium name="Lawrence Berkeley National Laboratory"/>
            <person name="Ahrendt S."/>
            <person name="Sahu N."/>
            <person name="Indic B."/>
            <person name="Wong-Bajracharya J."/>
            <person name="Merenyi Z."/>
            <person name="Ke H.-M."/>
            <person name="Monk M."/>
            <person name="Kocsube S."/>
            <person name="Drula E."/>
            <person name="Lipzen A."/>
            <person name="Balint B."/>
            <person name="Henrissat B."/>
            <person name="Andreopoulos B."/>
            <person name="Martin F.M."/>
            <person name="Harder C.B."/>
            <person name="Rigling D."/>
            <person name="Ford K.L."/>
            <person name="Foster G.D."/>
            <person name="Pangilinan J."/>
            <person name="Papanicolaou A."/>
            <person name="Barry K."/>
            <person name="LaButti K."/>
            <person name="Viragh M."/>
            <person name="Koriabine M."/>
            <person name="Yan M."/>
            <person name="Riley R."/>
            <person name="Champramary S."/>
            <person name="Plett K.L."/>
            <person name="Tsai I.J."/>
            <person name="Slot J."/>
            <person name="Sipos G."/>
            <person name="Plett J."/>
            <person name="Nagy L.G."/>
            <person name="Grigoriev I.V."/>
        </authorList>
    </citation>
    <scope>NUCLEOTIDE SEQUENCE</scope>
    <source>
        <strain evidence="3">FPL87.14</strain>
    </source>
</reference>
<feature type="transmembrane region" description="Helical" evidence="1">
    <location>
        <begin position="193"/>
        <end position="222"/>
    </location>
</feature>
<dbReference type="Proteomes" id="UP001175226">
    <property type="component" value="Unassembled WGS sequence"/>
</dbReference>
<evidence type="ECO:0000313" key="3">
    <source>
        <dbReference type="EMBL" id="KAK0434733.1"/>
    </source>
</evidence>
<protein>
    <recommendedName>
        <fullName evidence="2">DUF6534 domain-containing protein</fullName>
    </recommendedName>
</protein>
<dbReference type="InterPro" id="IPR045339">
    <property type="entry name" value="DUF6534"/>
</dbReference>
<gene>
    <name evidence="3" type="ORF">EV421DRAFT_1838930</name>
</gene>
<feature type="transmembrane region" description="Helical" evidence="1">
    <location>
        <begin position="120"/>
        <end position="139"/>
    </location>
</feature>
<feature type="transmembrane region" description="Helical" evidence="1">
    <location>
        <begin position="12"/>
        <end position="36"/>
    </location>
</feature>
<keyword evidence="1" id="KW-0812">Transmembrane</keyword>
<accession>A0AA39MI64</accession>
<feature type="transmembrane region" description="Helical" evidence="1">
    <location>
        <begin position="159"/>
        <end position="181"/>
    </location>
</feature>
<keyword evidence="4" id="KW-1185">Reference proteome</keyword>
<evidence type="ECO:0000259" key="2">
    <source>
        <dbReference type="Pfam" id="PF20152"/>
    </source>
</evidence>
<feature type="transmembrane region" description="Helical" evidence="1">
    <location>
        <begin position="48"/>
        <end position="71"/>
    </location>
</feature>
<dbReference type="Pfam" id="PF20152">
    <property type="entry name" value="DUF6534"/>
    <property type="match status" value="1"/>
</dbReference>
<sequence>MSSLGNIDTTLGIALVARCLASILYGVALAQAYYYFTNLQDPIITQGVVIATILVESAHQIIICLSGYHYLIESFNSHTNLDIVVWSVIAEVPLNICACLLVEGYFSLRIWRLTEKNIQAITPLIILMASQLALTIAFVYQGSQLSTFTDLAKLNDLSIAVDVVTLTINITIATIVSVLLWQSKKGVAYMTDTLTQLIIFAIGTSVMTSLCVVASLITVIVLPEGSAHRATLFCMGRLYHNALLFNLNTRSRNCKASPGCLE</sequence>
<dbReference type="PANTHER" id="PTHR40465">
    <property type="entry name" value="CHROMOSOME 1, WHOLE GENOME SHOTGUN SEQUENCE"/>
    <property type="match status" value="1"/>
</dbReference>
<comment type="caution">
    <text evidence="3">The sequence shown here is derived from an EMBL/GenBank/DDBJ whole genome shotgun (WGS) entry which is preliminary data.</text>
</comment>
<proteinExistence type="predicted"/>
<feature type="transmembrane region" description="Helical" evidence="1">
    <location>
        <begin position="83"/>
        <end position="108"/>
    </location>
</feature>
<dbReference type="AlphaFoldDB" id="A0AA39MI64"/>
<dbReference type="EMBL" id="JAUEPT010000069">
    <property type="protein sequence ID" value="KAK0434733.1"/>
    <property type="molecule type" value="Genomic_DNA"/>
</dbReference>
<dbReference type="PANTHER" id="PTHR40465:SF1">
    <property type="entry name" value="DUF6534 DOMAIN-CONTAINING PROTEIN"/>
    <property type="match status" value="1"/>
</dbReference>
<organism evidence="3 4">
    <name type="scientific">Armillaria borealis</name>
    <dbReference type="NCBI Taxonomy" id="47425"/>
    <lineage>
        <taxon>Eukaryota</taxon>
        <taxon>Fungi</taxon>
        <taxon>Dikarya</taxon>
        <taxon>Basidiomycota</taxon>
        <taxon>Agaricomycotina</taxon>
        <taxon>Agaricomycetes</taxon>
        <taxon>Agaricomycetidae</taxon>
        <taxon>Agaricales</taxon>
        <taxon>Marasmiineae</taxon>
        <taxon>Physalacriaceae</taxon>
        <taxon>Armillaria</taxon>
    </lineage>
</organism>